<dbReference type="SUPFAM" id="SSF81324">
    <property type="entry name" value="Voltage-gated potassium channels"/>
    <property type="match status" value="1"/>
</dbReference>
<keyword evidence="1" id="KW-0812">Transmembrane</keyword>
<dbReference type="Gene3D" id="1.10.287.70">
    <property type="match status" value="1"/>
</dbReference>
<keyword evidence="3" id="KW-1185">Reference proteome</keyword>
<reference evidence="2 3" key="1">
    <citation type="journal article" date="2015" name="Genome Biol.">
        <title>Comparative genomics of Steinernema reveals deeply conserved gene regulatory networks.</title>
        <authorList>
            <person name="Dillman A.R."/>
            <person name="Macchietto M."/>
            <person name="Porter C.F."/>
            <person name="Rogers A."/>
            <person name="Williams B."/>
            <person name="Antoshechkin I."/>
            <person name="Lee M.M."/>
            <person name="Goodwin Z."/>
            <person name="Lu X."/>
            <person name="Lewis E.E."/>
            <person name="Goodrich-Blair H."/>
            <person name="Stock S.P."/>
            <person name="Adams B.J."/>
            <person name="Sternberg P.W."/>
            <person name="Mortazavi A."/>
        </authorList>
    </citation>
    <scope>NUCLEOTIDE SEQUENCE [LARGE SCALE GENOMIC DNA]</scope>
    <source>
        <strain evidence="2 3">ALL</strain>
    </source>
</reference>
<evidence type="ECO:0000313" key="2">
    <source>
        <dbReference type="EMBL" id="TKR73770.1"/>
    </source>
</evidence>
<evidence type="ECO:0000313" key="3">
    <source>
        <dbReference type="Proteomes" id="UP000298663"/>
    </source>
</evidence>
<protein>
    <recommendedName>
        <fullName evidence="4">Potassium channel domain-containing protein</fullName>
    </recommendedName>
</protein>
<dbReference type="EMBL" id="AZBU02000006">
    <property type="protein sequence ID" value="TKR73770.1"/>
    <property type="molecule type" value="Genomic_DNA"/>
</dbReference>
<feature type="transmembrane region" description="Helical" evidence="1">
    <location>
        <begin position="24"/>
        <end position="45"/>
    </location>
</feature>
<organism evidence="2 3">
    <name type="scientific">Steinernema carpocapsae</name>
    <name type="common">Entomopathogenic nematode</name>
    <dbReference type="NCBI Taxonomy" id="34508"/>
    <lineage>
        <taxon>Eukaryota</taxon>
        <taxon>Metazoa</taxon>
        <taxon>Ecdysozoa</taxon>
        <taxon>Nematoda</taxon>
        <taxon>Chromadorea</taxon>
        <taxon>Rhabditida</taxon>
        <taxon>Tylenchina</taxon>
        <taxon>Panagrolaimomorpha</taxon>
        <taxon>Strongyloidoidea</taxon>
        <taxon>Steinernematidae</taxon>
        <taxon>Steinernema</taxon>
    </lineage>
</organism>
<name>A0A4U5MVD1_STECR</name>
<gene>
    <name evidence="2" type="ORF">L596_021043</name>
</gene>
<keyword evidence="1" id="KW-1133">Transmembrane helix</keyword>
<reference evidence="2 3" key="2">
    <citation type="journal article" date="2019" name="G3 (Bethesda)">
        <title>Hybrid Assembly of the Genome of the Entomopathogenic Nematode Steinernema carpocapsae Identifies the X-Chromosome.</title>
        <authorList>
            <person name="Serra L."/>
            <person name="Macchietto M."/>
            <person name="Macias-Munoz A."/>
            <person name="McGill C.J."/>
            <person name="Rodriguez I.M."/>
            <person name="Rodriguez B."/>
            <person name="Murad R."/>
            <person name="Mortazavi A."/>
        </authorList>
    </citation>
    <scope>NUCLEOTIDE SEQUENCE [LARGE SCALE GENOMIC DNA]</scope>
    <source>
        <strain evidence="2 3">ALL</strain>
    </source>
</reference>
<dbReference type="Proteomes" id="UP000298663">
    <property type="component" value="Unassembled WGS sequence"/>
</dbReference>
<keyword evidence="1" id="KW-0472">Membrane</keyword>
<sequence length="120" mass="13845">MLFSRMIGQQIQRNSNKTIRAKPFSLHCCLLFFIFVYAFFGGVVFRKLEMKALEKQRDEQNGQKIKCVTEILSTNVLTVNEAVDKVNKCWTAERDERSEWGYMTATLYGFGIITTLGNFA</sequence>
<evidence type="ECO:0008006" key="4">
    <source>
        <dbReference type="Google" id="ProtNLM"/>
    </source>
</evidence>
<proteinExistence type="predicted"/>
<accession>A0A4U5MVD1</accession>
<comment type="caution">
    <text evidence="2">The sequence shown here is derived from an EMBL/GenBank/DDBJ whole genome shotgun (WGS) entry which is preliminary data.</text>
</comment>
<evidence type="ECO:0000256" key="1">
    <source>
        <dbReference type="SAM" id="Phobius"/>
    </source>
</evidence>
<dbReference type="AlphaFoldDB" id="A0A4U5MVD1"/>